<feature type="compositionally biased region" description="Basic and acidic residues" evidence="1">
    <location>
        <begin position="92"/>
        <end position="107"/>
    </location>
</feature>
<evidence type="ECO:0000313" key="4">
    <source>
        <dbReference type="Proteomes" id="UP001296104"/>
    </source>
</evidence>
<comment type="caution">
    <text evidence="3">The sequence shown here is derived from an EMBL/GenBank/DDBJ whole genome shotgun (WGS) entry which is preliminary data.</text>
</comment>
<dbReference type="Pfam" id="PF11001">
    <property type="entry name" value="AFUB_07903_YDR124W_hel"/>
    <property type="match status" value="1"/>
</dbReference>
<dbReference type="AlphaFoldDB" id="A0AAI8YT13"/>
<dbReference type="Proteomes" id="UP001296104">
    <property type="component" value="Unassembled WGS sequence"/>
</dbReference>
<dbReference type="InterPro" id="IPR021264">
    <property type="entry name" value="AFUB_079030/YDR124W-like"/>
</dbReference>
<feature type="region of interest" description="Disordered" evidence="1">
    <location>
        <begin position="54"/>
        <end position="150"/>
    </location>
</feature>
<feature type="region of interest" description="Disordered" evidence="1">
    <location>
        <begin position="332"/>
        <end position="381"/>
    </location>
</feature>
<sequence length="601" mass="68364">MKKTGNGSVFAQRAQTWLAIESIKNALSPLGIEDRQTYRVTFDGNGNVTVHTFSEDRHSLQDSLPASTSQTLVPTTFHDEDSGTENDGTRLTGEHESGPRVKREVRVRGRSKRRQEAPAPYPSPRKPKNSHASDLEQDLEPIRPQRKAKSFRIDETDKVVAFLGSRLKRMQQLADKKIAKAWIKGICPKKQAKFPYQNNKKDPQAGENPEVPGWWPEPNGVCRFVEPDHIRRDERMKLCLHLLRLRPSPEQLKAWNKDMTEPHPIHRNVGWTAFLQELAGPEIFDDLPKEDKKRKQQRQELLHQMYQVAQMEEDFQIGGIDGSEVYSWEEDEEDRKLLPTKRTHQSCTTSTRTSMSRSSSASGSCNRAKRVKGGSLSNESPIMPTQPVEGAMEDIHYDPDQVSNQEPARDHFNFPPDPGSGRPEAFSQSFAAEPQLRQSNPFMGHFETVPMKRESSYPGHTQAQNLPWQPSGMWVAEPVTYCSSQYQNAAQPVQRSKVDTVPEPQFHPMPTVPMFLPMDMTQMPLGNCEIPSESTYPNGMPPAQYFMPANSDHHEFQRPASVPQHGFQQLAERHMTPVQYNGMAFTQPAWHDRQYASQNPT</sequence>
<evidence type="ECO:0000313" key="3">
    <source>
        <dbReference type="EMBL" id="CAK3838193.1"/>
    </source>
</evidence>
<dbReference type="EMBL" id="CAVMBE010000005">
    <property type="protein sequence ID" value="CAK3838193.1"/>
    <property type="molecule type" value="Genomic_DNA"/>
</dbReference>
<protein>
    <recommendedName>
        <fullName evidence="2">Subtelomeric hrmA-associated cluster protein AFUB-079030/YDR124W-like helical bundle domain-containing protein</fullName>
    </recommendedName>
</protein>
<reference evidence="3" key="1">
    <citation type="submission" date="2023-11" db="EMBL/GenBank/DDBJ databases">
        <authorList>
            <person name="Alioto T."/>
            <person name="Alioto T."/>
            <person name="Gomez Garrido J."/>
        </authorList>
    </citation>
    <scope>NUCLEOTIDE SEQUENCE</scope>
</reference>
<dbReference type="PANTHER" id="PTHR36102:SF1">
    <property type="entry name" value="YDR124W-LIKE HELICAL BUNDLE DOMAIN-CONTAINING PROTEIN"/>
    <property type="match status" value="1"/>
</dbReference>
<feature type="compositionally biased region" description="Polar residues" evidence="1">
    <location>
        <begin position="61"/>
        <end position="74"/>
    </location>
</feature>
<feature type="domain" description="Subtelomeric hrmA-associated cluster protein AFUB-079030/YDR124W-like helical bundle" evidence="2">
    <location>
        <begin position="153"/>
        <end position="311"/>
    </location>
</feature>
<evidence type="ECO:0000256" key="1">
    <source>
        <dbReference type="SAM" id="MobiDB-lite"/>
    </source>
</evidence>
<feature type="compositionally biased region" description="Low complexity" evidence="1">
    <location>
        <begin position="346"/>
        <end position="364"/>
    </location>
</feature>
<organism evidence="3 4">
    <name type="scientific">Lecanosticta acicola</name>
    <dbReference type="NCBI Taxonomy" id="111012"/>
    <lineage>
        <taxon>Eukaryota</taxon>
        <taxon>Fungi</taxon>
        <taxon>Dikarya</taxon>
        <taxon>Ascomycota</taxon>
        <taxon>Pezizomycotina</taxon>
        <taxon>Dothideomycetes</taxon>
        <taxon>Dothideomycetidae</taxon>
        <taxon>Mycosphaerellales</taxon>
        <taxon>Mycosphaerellaceae</taxon>
        <taxon>Lecanosticta</taxon>
    </lineage>
</organism>
<accession>A0AAI8YT13</accession>
<keyword evidence="4" id="KW-1185">Reference proteome</keyword>
<gene>
    <name evidence="3" type="ORF">LECACI_7A001452</name>
</gene>
<proteinExistence type="predicted"/>
<name>A0AAI8YT13_9PEZI</name>
<dbReference type="InterPro" id="IPR047092">
    <property type="entry name" value="AFUB_07903/YDR124W-like_hel"/>
</dbReference>
<evidence type="ECO:0000259" key="2">
    <source>
        <dbReference type="Pfam" id="PF11001"/>
    </source>
</evidence>
<dbReference type="PANTHER" id="PTHR36102">
    <property type="entry name" value="CHROMOSOME 10, WHOLE GENOME SHOTGUN SEQUENCE"/>
    <property type="match status" value="1"/>
</dbReference>